<dbReference type="Proteomes" id="UP000269375">
    <property type="component" value="Unassembled WGS sequence"/>
</dbReference>
<dbReference type="EMBL" id="SOQW01000001">
    <property type="protein sequence ID" value="TDX95091.1"/>
    <property type="molecule type" value="Genomic_DNA"/>
</dbReference>
<feature type="domain" description="CusB-like beta-barrel" evidence="3">
    <location>
        <begin position="261"/>
        <end position="332"/>
    </location>
</feature>
<feature type="domain" description="YknX-like C-terminal permuted SH3-like" evidence="4">
    <location>
        <begin position="340"/>
        <end position="413"/>
    </location>
</feature>
<dbReference type="OrthoDB" id="9806939at2"/>
<comment type="caution">
    <text evidence="5">The sequence shown here is derived from an EMBL/GenBank/DDBJ whole genome shotgun (WGS) entry which is preliminary data.</text>
</comment>
<evidence type="ECO:0000259" key="3">
    <source>
        <dbReference type="Pfam" id="PF25954"/>
    </source>
</evidence>
<dbReference type="InterPro" id="IPR058792">
    <property type="entry name" value="Beta-barrel_RND_2"/>
</dbReference>
<evidence type="ECO:0000313" key="6">
    <source>
        <dbReference type="EMBL" id="TDX95091.1"/>
    </source>
</evidence>
<dbReference type="GO" id="GO:0015562">
    <property type="term" value="F:efflux transmembrane transporter activity"/>
    <property type="evidence" value="ECO:0007669"/>
    <property type="project" value="TreeGrafter"/>
</dbReference>
<dbReference type="Gene3D" id="1.10.287.470">
    <property type="entry name" value="Helix hairpin bin"/>
    <property type="match status" value="1"/>
</dbReference>
<proteinExistence type="inferred from homology"/>
<reference evidence="6 8" key="2">
    <citation type="submission" date="2019-03" db="EMBL/GenBank/DDBJ databases">
        <title>Genomic Encyclopedia of Archaeal and Bacterial Type Strains, Phase II (KMG-II): from individual species to whole genera.</title>
        <authorList>
            <person name="Goeker M."/>
        </authorList>
    </citation>
    <scope>NUCLEOTIDE SEQUENCE [LARGE SCALE GENOMIC DNA]</scope>
    <source>
        <strain evidence="6 8">DSM 15235</strain>
    </source>
</reference>
<dbReference type="Gene3D" id="2.40.420.20">
    <property type="match status" value="1"/>
</dbReference>
<reference evidence="7" key="1">
    <citation type="submission" date="2018-11" db="EMBL/GenBank/DDBJ databases">
        <title>Proposal to divide the Flavobacteriaceae and reorganize its genera based on Amino Acid Identity values calculated from whole genome sequences.</title>
        <authorList>
            <person name="Nicholson A.C."/>
            <person name="Gulvik C.A."/>
            <person name="Whitney A.M."/>
            <person name="Humrighouse B.W."/>
            <person name="Bell M."/>
            <person name="Holmes B."/>
            <person name="Steigerwalt A."/>
            <person name="Villarma A."/>
            <person name="Sheth M."/>
            <person name="Batra D."/>
            <person name="Pryor J."/>
            <person name="Bernardet J.-F."/>
            <person name="Hugo C."/>
            <person name="Kampfer P."/>
            <person name="Newman J."/>
            <person name="Mcquiston J.R."/>
        </authorList>
    </citation>
    <scope>NUCLEOTIDE SEQUENCE [LARGE SCALE GENOMIC DNA]</scope>
    <source>
        <strain evidence="7">DSM 15235</strain>
    </source>
</reference>
<dbReference type="InterPro" id="IPR058637">
    <property type="entry name" value="YknX-like_C"/>
</dbReference>
<accession>A0A3N0W4H8</accession>
<evidence type="ECO:0000313" key="5">
    <source>
        <dbReference type="EMBL" id="ROH99973.1"/>
    </source>
</evidence>
<dbReference type="EMBL" id="RJTX01000001">
    <property type="protein sequence ID" value="ROH99973.1"/>
    <property type="molecule type" value="Genomic_DNA"/>
</dbReference>
<dbReference type="Pfam" id="PF25954">
    <property type="entry name" value="Beta-barrel_RND_2"/>
    <property type="match status" value="1"/>
</dbReference>
<dbReference type="Proteomes" id="UP000295709">
    <property type="component" value="Unassembled WGS sequence"/>
</dbReference>
<dbReference type="PANTHER" id="PTHR30469">
    <property type="entry name" value="MULTIDRUG RESISTANCE PROTEIN MDTA"/>
    <property type="match status" value="1"/>
</dbReference>
<dbReference type="RefSeq" id="WP_123261678.1">
    <property type="nucleotide sequence ID" value="NZ_RJTX01000001.1"/>
</dbReference>
<dbReference type="AlphaFoldDB" id="A0A3N0W4H8"/>
<dbReference type="GO" id="GO:1990281">
    <property type="term" value="C:efflux pump complex"/>
    <property type="evidence" value="ECO:0007669"/>
    <property type="project" value="TreeGrafter"/>
</dbReference>
<evidence type="ECO:0000313" key="8">
    <source>
        <dbReference type="Proteomes" id="UP000295709"/>
    </source>
</evidence>
<evidence type="ECO:0000256" key="1">
    <source>
        <dbReference type="ARBA" id="ARBA00009477"/>
    </source>
</evidence>
<dbReference type="PROSITE" id="PS51257">
    <property type="entry name" value="PROKAR_LIPOPROTEIN"/>
    <property type="match status" value="1"/>
</dbReference>
<evidence type="ECO:0000313" key="7">
    <source>
        <dbReference type="Proteomes" id="UP000269375"/>
    </source>
</evidence>
<dbReference type="SUPFAM" id="SSF111369">
    <property type="entry name" value="HlyD-like secretion proteins"/>
    <property type="match status" value="1"/>
</dbReference>
<dbReference type="PANTHER" id="PTHR30469:SF15">
    <property type="entry name" value="HLYD FAMILY OF SECRETION PROTEINS"/>
    <property type="match status" value="1"/>
</dbReference>
<dbReference type="Gene3D" id="2.40.50.100">
    <property type="match status" value="1"/>
</dbReference>
<evidence type="ECO:0000259" key="4">
    <source>
        <dbReference type="Pfam" id="PF25989"/>
    </source>
</evidence>
<name>A0A3N0W4H8_9FLAO</name>
<dbReference type="InterPro" id="IPR058648">
    <property type="entry name" value="HH_CzcB-like"/>
</dbReference>
<dbReference type="Pfam" id="PF25989">
    <property type="entry name" value="YknX_C"/>
    <property type="match status" value="1"/>
</dbReference>
<organism evidence="5 7">
    <name type="scientific">Chryseobacterium daecheongense</name>
    <dbReference type="NCBI Taxonomy" id="192389"/>
    <lineage>
        <taxon>Bacteria</taxon>
        <taxon>Pseudomonadati</taxon>
        <taxon>Bacteroidota</taxon>
        <taxon>Flavobacteriia</taxon>
        <taxon>Flavobacteriales</taxon>
        <taxon>Weeksellaceae</taxon>
        <taxon>Chryseobacterium group</taxon>
        <taxon>Chryseobacterium</taxon>
    </lineage>
</organism>
<evidence type="ECO:0000259" key="2">
    <source>
        <dbReference type="Pfam" id="PF25893"/>
    </source>
</evidence>
<keyword evidence="8" id="KW-1185">Reference proteome</keyword>
<feature type="domain" description="CzcB-like alpha-helical hairpin" evidence="2">
    <location>
        <begin position="150"/>
        <end position="207"/>
    </location>
</feature>
<protein>
    <submittedName>
        <fullName evidence="5">Efflux RND transporter periplasmic adaptor subunit</fullName>
    </submittedName>
    <submittedName>
        <fullName evidence="6">RND family efflux transporter MFP subunit</fullName>
    </submittedName>
</protein>
<dbReference type="Pfam" id="PF25893">
    <property type="entry name" value="HH_CzcB"/>
    <property type="match status" value="1"/>
</dbReference>
<dbReference type="InterPro" id="IPR006143">
    <property type="entry name" value="RND_pump_MFP"/>
</dbReference>
<dbReference type="Gene3D" id="2.40.30.170">
    <property type="match status" value="1"/>
</dbReference>
<sequence>MKKIFLPLALLLTLAACKKDEVQDKTLEALIKTKDVKGLQAYKDRQKAKLDSLNNVMAEVDKNLTAWGVSQTTGYVSVLKLQETSFAHNVEIQGNVTTDQDVTIQPDFSGVLSLYVKEGQRVNRGQVIGRIADGGLNDQYKQAQIQVSSMNAQLQIAKTDANLKRIAYEKQAALWKQKIGSEFQYLQAKAAYDAAQRQVAASQSTVSATQKAADAVKSNLAKTAIVAPFSGVIDKVITQNGQVVAPGRDIVKLISLGIMRVEAKVPETYLANIKPGTNVEVVFPALNKSIKSSVRLVGNYIDPATRTFIIQIPVPNEGGYVKPNLLAQIKIQDYLNPSAIQIPSQYIYDDAAHKSYVFVATNINGENGVAKKVLVETGQKSENSVEITRGLKAGDIVITDGSKNLTEGQKVKISK</sequence>
<comment type="similarity">
    <text evidence="1">Belongs to the membrane fusion protein (MFP) (TC 8.A.1) family.</text>
</comment>
<dbReference type="NCBIfam" id="TIGR01730">
    <property type="entry name" value="RND_mfp"/>
    <property type="match status" value="1"/>
</dbReference>
<gene>
    <name evidence="6" type="ORF">BCF50_0867</name>
    <name evidence="5" type="ORF">EGI05_03535</name>
</gene>